<accession>A0A437MJE6</accession>
<dbReference type="InterPro" id="IPR003423">
    <property type="entry name" value="OMP_efflux"/>
</dbReference>
<dbReference type="SUPFAM" id="SSF56954">
    <property type="entry name" value="Outer membrane efflux proteins (OEP)"/>
    <property type="match status" value="1"/>
</dbReference>
<dbReference type="EMBL" id="SACL01000002">
    <property type="protein sequence ID" value="RVT97753.1"/>
    <property type="molecule type" value="Genomic_DNA"/>
</dbReference>
<keyword evidence="2" id="KW-0564">Palmitate</keyword>
<keyword evidence="2" id="KW-0812">Transmembrane</keyword>
<proteinExistence type="inferred from homology"/>
<name>A0A437MJE6_9PROT</name>
<keyword evidence="2" id="KW-0449">Lipoprotein</keyword>
<gene>
    <name evidence="3" type="ORF">EOD42_08085</name>
</gene>
<organism evidence="3 4">
    <name type="scientific">Rhodovarius crocodyli</name>
    <dbReference type="NCBI Taxonomy" id="1979269"/>
    <lineage>
        <taxon>Bacteria</taxon>
        <taxon>Pseudomonadati</taxon>
        <taxon>Pseudomonadota</taxon>
        <taxon>Alphaproteobacteria</taxon>
        <taxon>Acetobacterales</taxon>
        <taxon>Roseomonadaceae</taxon>
        <taxon>Rhodovarius</taxon>
    </lineage>
</organism>
<comment type="similarity">
    <text evidence="1 2">Belongs to the outer membrane factor (OMF) (TC 1.B.17) family.</text>
</comment>
<dbReference type="Proteomes" id="UP000282957">
    <property type="component" value="Unassembled WGS sequence"/>
</dbReference>
<dbReference type="PANTHER" id="PTHR30203:SF33">
    <property type="entry name" value="BLR4455 PROTEIN"/>
    <property type="match status" value="1"/>
</dbReference>
<comment type="subcellular location">
    <subcellularLocation>
        <location evidence="2">Cell membrane</location>
        <topology evidence="2">Lipid-anchor</topology>
    </subcellularLocation>
</comment>
<protein>
    <submittedName>
        <fullName evidence="3">Efflux transporter outer membrane subunit</fullName>
    </submittedName>
</protein>
<dbReference type="GO" id="GO:0015562">
    <property type="term" value="F:efflux transmembrane transporter activity"/>
    <property type="evidence" value="ECO:0007669"/>
    <property type="project" value="InterPro"/>
</dbReference>
<evidence type="ECO:0000256" key="2">
    <source>
        <dbReference type="RuleBase" id="RU362097"/>
    </source>
</evidence>
<dbReference type="PROSITE" id="PS51257">
    <property type="entry name" value="PROKAR_LIPOPROTEIN"/>
    <property type="match status" value="1"/>
</dbReference>
<dbReference type="InterPro" id="IPR010131">
    <property type="entry name" value="MdtP/NodT-like"/>
</dbReference>
<dbReference type="Gene3D" id="2.20.200.10">
    <property type="entry name" value="Outer membrane efflux proteins (OEP)"/>
    <property type="match status" value="1"/>
</dbReference>
<dbReference type="NCBIfam" id="TIGR01845">
    <property type="entry name" value="outer_NodT"/>
    <property type="match status" value="1"/>
</dbReference>
<comment type="caution">
    <text evidence="3">The sequence shown here is derived from an EMBL/GenBank/DDBJ whole genome shotgun (WGS) entry which is preliminary data.</text>
</comment>
<keyword evidence="2" id="KW-0472">Membrane</keyword>
<reference evidence="3 4" key="1">
    <citation type="submission" date="2019-01" db="EMBL/GenBank/DDBJ databases">
        <authorList>
            <person name="Chen W.-M."/>
        </authorList>
    </citation>
    <scope>NUCLEOTIDE SEQUENCE [LARGE SCALE GENOMIC DNA]</scope>
    <source>
        <strain evidence="3 4">CCP-6</strain>
    </source>
</reference>
<evidence type="ECO:0000313" key="3">
    <source>
        <dbReference type="EMBL" id="RVT97753.1"/>
    </source>
</evidence>
<dbReference type="PANTHER" id="PTHR30203">
    <property type="entry name" value="OUTER MEMBRANE CATION EFFLUX PROTEIN"/>
    <property type="match status" value="1"/>
</dbReference>
<dbReference type="AlphaFoldDB" id="A0A437MJE6"/>
<dbReference type="Pfam" id="PF02321">
    <property type="entry name" value="OEP"/>
    <property type="match status" value="2"/>
</dbReference>
<dbReference type="OrthoDB" id="9783100at2"/>
<dbReference type="RefSeq" id="WP_127786981.1">
    <property type="nucleotide sequence ID" value="NZ_SACL01000002.1"/>
</dbReference>
<dbReference type="GO" id="GO:0005886">
    <property type="term" value="C:plasma membrane"/>
    <property type="evidence" value="ECO:0007669"/>
    <property type="project" value="UniProtKB-SubCell"/>
</dbReference>
<sequence>MSLPRRGLCAALLLSGCAVRLPGTNSGIELPDRFTAAEAAALWPAVDWWKGFGSSELDALMAAAATGSFDIRAAEARLRQADAQVRVTGQALLPTGNLTANTTRSQTSGTTSVSGRTTIRSIDALSLNASYELDFWGRNRAALEAARQSRNASRFNLAVVGLTTQASVANTYLQVLASREQLEIQQQNLAAAERILSLLRIQVNAGTSSGLELAQQQTLVDQQRAQIPPLRQAVAQNTASLGTLTGQVPERIAAPRMKLAELRVPPASPGLPSEVLARRPDIAQAEATLTQYQASAFSARAAMLPAFTLTASGGFQSLLIENLLRPGSAVFSLAAGLTQPIFQLGQLRAQARLTEAQAEEMLENYRKAIVAALVDTENAIVALNETTDQERLQSAATRSAETAQGIAETQFRVGTVPLINVLNTQQTLYSARNQLVQVRLARFQAAVGLFRALGGGWS</sequence>
<dbReference type="Gene3D" id="1.20.1600.10">
    <property type="entry name" value="Outer membrane efflux proteins (OEP)"/>
    <property type="match status" value="1"/>
</dbReference>
<evidence type="ECO:0000256" key="1">
    <source>
        <dbReference type="ARBA" id="ARBA00007613"/>
    </source>
</evidence>
<keyword evidence="2" id="KW-1134">Transmembrane beta strand</keyword>
<keyword evidence="4" id="KW-1185">Reference proteome</keyword>
<evidence type="ECO:0000313" key="4">
    <source>
        <dbReference type="Proteomes" id="UP000282957"/>
    </source>
</evidence>